<evidence type="ECO:0000313" key="3">
    <source>
        <dbReference type="Proteomes" id="UP000324241"/>
    </source>
</evidence>
<evidence type="ECO:0000313" key="2">
    <source>
        <dbReference type="EMBL" id="KAA8648379.1"/>
    </source>
</evidence>
<dbReference type="EMBL" id="QUQM01000003">
    <property type="protein sequence ID" value="KAA8648379.1"/>
    <property type="molecule type" value="Genomic_DNA"/>
</dbReference>
<sequence>MKKIANYRIKLEVFSATGGMFPKEKQSDTKLCTDLTTVAGRETASSANEKAARANQFSATTRLWAAADVSESVRPGLIRAIPEARANDTNGLIELRRSGAMQRKETNDEE</sequence>
<dbReference type="AlphaFoldDB" id="A0A5M9MUS5"/>
<organism evidence="2 3">
    <name type="scientific">Aspergillus tanneri</name>
    <dbReference type="NCBI Taxonomy" id="1220188"/>
    <lineage>
        <taxon>Eukaryota</taxon>
        <taxon>Fungi</taxon>
        <taxon>Dikarya</taxon>
        <taxon>Ascomycota</taxon>
        <taxon>Pezizomycotina</taxon>
        <taxon>Eurotiomycetes</taxon>
        <taxon>Eurotiomycetidae</taxon>
        <taxon>Eurotiales</taxon>
        <taxon>Aspergillaceae</taxon>
        <taxon>Aspergillus</taxon>
        <taxon>Aspergillus subgen. Circumdati</taxon>
    </lineage>
</organism>
<feature type="compositionally biased region" description="Basic and acidic residues" evidence="1">
    <location>
        <begin position="94"/>
        <end position="110"/>
    </location>
</feature>
<dbReference type="Proteomes" id="UP000324241">
    <property type="component" value="Unassembled WGS sequence"/>
</dbReference>
<dbReference type="RefSeq" id="XP_033427740.1">
    <property type="nucleotide sequence ID" value="XM_033568934.1"/>
</dbReference>
<dbReference type="GeneID" id="54326966"/>
<gene>
    <name evidence="2" type="ORF">ATNIH1004_004264</name>
</gene>
<feature type="region of interest" description="Disordered" evidence="1">
    <location>
        <begin position="88"/>
        <end position="110"/>
    </location>
</feature>
<evidence type="ECO:0000256" key="1">
    <source>
        <dbReference type="SAM" id="MobiDB-lite"/>
    </source>
</evidence>
<name>A0A5M9MUS5_9EURO</name>
<accession>A0A5M9MUS5</accession>
<protein>
    <submittedName>
        <fullName evidence="2">Uncharacterized protein</fullName>
    </submittedName>
</protein>
<proteinExistence type="predicted"/>
<comment type="caution">
    <text evidence="2">The sequence shown here is derived from an EMBL/GenBank/DDBJ whole genome shotgun (WGS) entry which is preliminary data.</text>
</comment>
<reference evidence="2 3" key="1">
    <citation type="submission" date="2019-08" db="EMBL/GenBank/DDBJ databases">
        <title>The genome sequence of a newly discovered highly antifungal drug resistant Aspergillus species, Aspergillus tanneri NIH 1004.</title>
        <authorList>
            <person name="Mounaud S."/>
            <person name="Singh I."/>
            <person name="Joardar V."/>
            <person name="Pakala S."/>
            <person name="Pakala S."/>
            <person name="Venepally P."/>
            <person name="Chung J.K."/>
            <person name="Losada L."/>
            <person name="Nierman W.C."/>
        </authorList>
    </citation>
    <scope>NUCLEOTIDE SEQUENCE [LARGE SCALE GENOMIC DNA]</scope>
    <source>
        <strain evidence="2 3">NIH1004</strain>
    </source>
</reference>